<feature type="compositionally biased region" description="Polar residues" evidence="1">
    <location>
        <begin position="52"/>
        <end position="63"/>
    </location>
</feature>
<evidence type="ECO:0000256" key="2">
    <source>
        <dbReference type="SAM" id="SignalP"/>
    </source>
</evidence>
<dbReference type="EMBL" id="CP001737">
    <property type="protein sequence ID" value="ACV77303.1"/>
    <property type="molecule type" value="Genomic_DNA"/>
</dbReference>
<accession>C8XAD8</accession>
<feature type="region of interest" description="Disordered" evidence="1">
    <location>
        <begin position="29"/>
        <end position="82"/>
    </location>
</feature>
<dbReference type="RefSeq" id="WP_015746218.1">
    <property type="nucleotide sequence ID" value="NC_013235.1"/>
</dbReference>
<evidence type="ECO:0000313" key="4">
    <source>
        <dbReference type="Proteomes" id="UP000002218"/>
    </source>
</evidence>
<dbReference type="InParanoid" id="C8XAD8"/>
<reference evidence="3 4" key="2">
    <citation type="journal article" date="2010" name="Stand. Genomic Sci.">
        <title>Complete genome sequence of Nakamurella multipartita type strain (Y-104).</title>
        <authorList>
            <person name="Tice H."/>
            <person name="Mayilraj S."/>
            <person name="Sims D."/>
            <person name="Lapidus A."/>
            <person name="Nolan M."/>
            <person name="Lucas S."/>
            <person name="Glavina Del Rio T."/>
            <person name="Copeland A."/>
            <person name="Cheng J.F."/>
            <person name="Meincke L."/>
            <person name="Bruce D."/>
            <person name="Goodwin L."/>
            <person name="Pitluck S."/>
            <person name="Ivanova N."/>
            <person name="Mavromatis K."/>
            <person name="Ovchinnikova G."/>
            <person name="Pati A."/>
            <person name="Chen A."/>
            <person name="Palaniappan K."/>
            <person name="Land M."/>
            <person name="Hauser L."/>
            <person name="Chang Y.J."/>
            <person name="Jeffries C.D."/>
            <person name="Detter J.C."/>
            <person name="Brettin T."/>
            <person name="Rohde M."/>
            <person name="Goker M."/>
            <person name="Bristow J."/>
            <person name="Eisen J.A."/>
            <person name="Markowitz V."/>
            <person name="Hugenholtz P."/>
            <person name="Kyrpides N.C."/>
            <person name="Klenk H.P."/>
            <person name="Chen F."/>
        </authorList>
    </citation>
    <scope>NUCLEOTIDE SEQUENCE [LARGE SCALE GENOMIC DNA]</scope>
    <source>
        <strain evidence="4">ATCC 700099 / DSM 44233 / CIP 104796 / JCM 9543 / NBRC 105858 / Y-104</strain>
    </source>
</reference>
<evidence type="ECO:0000313" key="3">
    <source>
        <dbReference type="EMBL" id="ACV77303.1"/>
    </source>
</evidence>
<proteinExistence type="predicted"/>
<feature type="compositionally biased region" description="Low complexity" evidence="1">
    <location>
        <begin position="64"/>
        <end position="82"/>
    </location>
</feature>
<dbReference type="STRING" id="479431.Namu_0892"/>
<dbReference type="OrthoDB" id="4537064at2"/>
<keyword evidence="4" id="KW-1185">Reference proteome</keyword>
<dbReference type="HOGENOM" id="CLU_806150_0_0_11"/>
<dbReference type="KEGG" id="nml:Namu_0892"/>
<organism evidence="3 4">
    <name type="scientific">Nakamurella multipartita (strain ATCC 700099 / DSM 44233 / CIP 104796 / JCM 9543 / NBRC 105858 / Y-104)</name>
    <name type="common">Microsphaera multipartita</name>
    <dbReference type="NCBI Taxonomy" id="479431"/>
    <lineage>
        <taxon>Bacteria</taxon>
        <taxon>Bacillati</taxon>
        <taxon>Actinomycetota</taxon>
        <taxon>Actinomycetes</taxon>
        <taxon>Nakamurellales</taxon>
        <taxon>Nakamurellaceae</taxon>
        <taxon>Nakamurella</taxon>
    </lineage>
</organism>
<sequence length="344" mass="34687" precursor="true">MTPSPARRLALAVGLTAALVGLAACSTPVGGDAAAVTSRTSTDMGAMKPAAPTSSSESTDRSNPGSATDAASAGTTTTGPAPVAVTIDKTGWYGGFAITVTQVRAAEAAGGLDLEIDLEYRNITAEQAYVPRGVVLVDGSMADSSEDLPADATPAGATAKGSIVVSVDQGTDPSAGAQAAIDRTSLVWGDAQDNQTTIPLSAGSAVDSVEPMTLSESARANQGQVVIDLVGGTRAPSYESGERGTDVISLRIELSCAADCQASGYYVDRGYFTLVDPAGQKLATDQLRSGFCCEALYPGTVVDDERATLAFLVPSTSRGTYTLTYEDPALTAAGSPAGTIALTG</sequence>
<evidence type="ECO:0000256" key="1">
    <source>
        <dbReference type="SAM" id="MobiDB-lite"/>
    </source>
</evidence>
<name>C8XAD8_NAKMY</name>
<feature type="chain" id="PRO_5039397105" description="DUF4352 domain-containing protein" evidence="2">
    <location>
        <begin position="24"/>
        <end position="344"/>
    </location>
</feature>
<evidence type="ECO:0008006" key="5">
    <source>
        <dbReference type="Google" id="ProtNLM"/>
    </source>
</evidence>
<gene>
    <name evidence="3" type="ordered locus">Namu_0892</name>
</gene>
<protein>
    <recommendedName>
        <fullName evidence="5">DUF4352 domain-containing protein</fullName>
    </recommendedName>
</protein>
<dbReference type="PROSITE" id="PS51257">
    <property type="entry name" value="PROKAR_LIPOPROTEIN"/>
    <property type="match status" value="1"/>
</dbReference>
<dbReference type="AlphaFoldDB" id="C8XAD8"/>
<reference evidence="4" key="1">
    <citation type="submission" date="2009-09" db="EMBL/GenBank/DDBJ databases">
        <title>The complete genome of Nakamurella multipartita DSM 44233.</title>
        <authorList>
            <consortium name="US DOE Joint Genome Institute (JGI-PGF)"/>
            <person name="Lucas S."/>
            <person name="Copeland A."/>
            <person name="Lapidus A."/>
            <person name="Glavina del Rio T."/>
            <person name="Dalin E."/>
            <person name="Tice H."/>
            <person name="Bruce D."/>
            <person name="Goodwin L."/>
            <person name="Pitluck S."/>
            <person name="Kyrpides N."/>
            <person name="Mavromatis K."/>
            <person name="Ivanova N."/>
            <person name="Ovchinnikova G."/>
            <person name="Sims D."/>
            <person name="Meincke L."/>
            <person name="Brettin T."/>
            <person name="Detter J.C."/>
            <person name="Han C."/>
            <person name="Larimer F."/>
            <person name="Land M."/>
            <person name="Hauser L."/>
            <person name="Markowitz V."/>
            <person name="Cheng J.-F."/>
            <person name="Hugenholtz P."/>
            <person name="Woyke T."/>
            <person name="Wu D."/>
            <person name="Klenk H.-P."/>
            <person name="Eisen J.A."/>
        </authorList>
    </citation>
    <scope>NUCLEOTIDE SEQUENCE [LARGE SCALE GENOMIC DNA]</scope>
    <source>
        <strain evidence="4">ATCC 700099 / DSM 44233 / CIP 104796 / JCM 9543 / NBRC 105858 / Y-104</strain>
    </source>
</reference>
<feature type="signal peptide" evidence="2">
    <location>
        <begin position="1"/>
        <end position="23"/>
    </location>
</feature>
<dbReference type="eggNOG" id="ENOG5034BAU">
    <property type="taxonomic scope" value="Bacteria"/>
</dbReference>
<keyword evidence="2" id="KW-0732">Signal</keyword>
<dbReference type="Proteomes" id="UP000002218">
    <property type="component" value="Chromosome"/>
</dbReference>